<dbReference type="AlphaFoldDB" id="A0A4C1U2K1"/>
<dbReference type="STRING" id="151549.A0A4C1U2K1"/>
<dbReference type="InterPro" id="IPR018202">
    <property type="entry name" value="Ser_caboxypep_ser_AS"/>
</dbReference>
<name>A0A4C1U2K1_EUMVA</name>
<evidence type="ECO:0000256" key="6">
    <source>
        <dbReference type="ARBA" id="ARBA00023180"/>
    </source>
</evidence>
<comment type="caution">
    <text evidence="8">The sequence shown here is derived from an EMBL/GenBank/DDBJ whole genome shotgun (WGS) entry which is preliminary data.</text>
</comment>
<keyword evidence="2 7" id="KW-0121">Carboxypeptidase</keyword>
<evidence type="ECO:0000313" key="8">
    <source>
        <dbReference type="EMBL" id="GBP20585.1"/>
    </source>
</evidence>
<feature type="signal peptide" evidence="7">
    <location>
        <begin position="1"/>
        <end position="17"/>
    </location>
</feature>
<keyword evidence="9" id="KW-1185">Reference proteome</keyword>
<evidence type="ECO:0000256" key="1">
    <source>
        <dbReference type="ARBA" id="ARBA00009431"/>
    </source>
</evidence>
<comment type="similarity">
    <text evidence="1 7">Belongs to the peptidase S10 family.</text>
</comment>
<dbReference type="GO" id="GO:0006508">
    <property type="term" value="P:proteolysis"/>
    <property type="evidence" value="ECO:0007669"/>
    <property type="project" value="UniProtKB-KW"/>
</dbReference>
<keyword evidence="4 7" id="KW-0732">Signal</keyword>
<dbReference type="PANTHER" id="PTHR11802">
    <property type="entry name" value="SERINE PROTEASE FAMILY S10 SERINE CARBOXYPEPTIDASE"/>
    <property type="match status" value="1"/>
</dbReference>
<dbReference type="Gene3D" id="3.40.50.1820">
    <property type="entry name" value="alpha/beta hydrolase"/>
    <property type="match status" value="1"/>
</dbReference>
<protein>
    <recommendedName>
        <fullName evidence="7">Carboxypeptidase</fullName>
        <ecNumber evidence="7">3.4.16.-</ecNumber>
    </recommendedName>
</protein>
<keyword evidence="5 7" id="KW-0378">Hydrolase</keyword>
<evidence type="ECO:0000256" key="3">
    <source>
        <dbReference type="ARBA" id="ARBA00022670"/>
    </source>
</evidence>
<organism evidence="8 9">
    <name type="scientific">Eumeta variegata</name>
    <name type="common">Bagworm moth</name>
    <name type="synonym">Eumeta japonica</name>
    <dbReference type="NCBI Taxonomy" id="151549"/>
    <lineage>
        <taxon>Eukaryota</taxon>
        <taxon>Metazoa</taxon>
        <taxon>Ecdysozoa</taxon>
        <taxon>Arthropoda</taxon>
        <taxon>Hexapoda</taxon>
        <taxon>Insecta</taxon>
        <taxon>Pterygota</taxon>
        <taxon>Neoptera</taxon>
        <taxon>Endopterygota</taxon>
        <taxon>Lepidoptera</taxon>
        <taxon>Glossata</taxon>
        <taxon>Ditrysia</taxon>
        <taxon>Tineoidea</taxon>
        <taxon>Psychidae</taxon>
        <taxon>Oiketicinae</taxon>
        <taxon>Eumeta</taxon>
    </lineage>
</organism>
<evidence type="ECO:0000313" key="9">
    <source>
        <dbReference type="Proteomes" id="UP000299102"/>
    </source>
</evidence>
<dbReference type="GO" id="GO:0004185">
    <property type="term" value="F:serine-type carboxypeptidase activity"/>
    <property type="evidence" value="ECO:0007669"/>
    <property type="project" value="UniProtKB-UniRule"/>
</dbReference>
<proteinExistence type="inferred from homology"/>
<dbReference type="Proteomes" id="UP000299102">
    <property type="component" value="Unassembled WGS sequence"/>
</dbReference>
<dbReference type="InterPro" id="IPR029058">
    <property type="entry name" value="AB_hydrolase_fold"/>
</dbReference>
<dbReference type="SUPFAM" id="SSF53474">
    <property type="entry name" value="alpha/beta-Hydrolases"/>
    <property type="match status" value="1"/>
</dbReference>
<evidence type="ECO:0000256" key="2">
    <source>
        <dbReference type="ARBA" id="ARBA00022645"/>
    </source>
</evidence>
<dbReference type="Pfam" id="PF00450">
    <property type="entry name" value="Peptidase_S10"/>
    <property type="match status" value="1"/>
</dbReference>
<keyword evidence="3 7" id="KW-0645">Protease</keyword>
<accession>A0A4C1U2K1</accession>
<dbReference type="EMBL" id="BGZK01000120">
    <property type="protein sequence ID" value="GBP20585.1"/>
    <property type="molecule type" value="Genomic_DNA"/>
</dbReference>
<dbReference type="OrthoDB" id="443318at2759"/>
<feature type="chain" id="PRO_5019881695" description="Carboxypeptidase" evidence="7">
    <location>
        <begin position="18"/>
        <end position="533"/>
    </location>
</feature>
<dbReference type="InterPro" id="IPR001563">
    <property type="entry name" value="Peptidase_S10"/>
</dbReference>
<dbReference type="PANTHER" id="PTHR11802:SF472">
    <property type="entry name" value="SERINE CARBOXYPEPTIDASE CPVL-RELATED"/>
    <property type="match status" value="1"/>
</dbReference>
<reference evidence="8 9" key="1">
    <citation type="journal article" date="2019" name="Commun. Biol.">
        <title>The bagworm genome reveals a unique fibroin gene that provides high tensile strength.</title>
        <authorList>
            <person name="Kono N."/>
            <person name="Nakamura H."/>
            <person name="Ohtoshi R."/>
            <person name="Tomita M."/>
            <person name="Numata K."/>
            <person name="Arakawa K."/>
        </authorList>
    </citation>
    <scope>NUCLEOTIDE SEQUENCE [LARGE SCALE GENOMIC DNA]</scope>
</reference>
<sequence length="533" mass="59446">MFIPIIVFVLLTSSVHTKVTVNANLHNLIHNIVAFNEKAKATIKHTTDNNVTIAYNKIRDYAVKSDFNEITNNSIDSDTTANRSVSDNGTALILTPLIEQEKYAEARTTCRVDSTYFLGIESYSGYLTVNKTYNSNLFFWYFPSTQGAVNGTPWIIWLQGGPGASSMTGLFDEIGPFTFEPQKGLKRNPNTWAVNHSLLFIDNPVGTGFSFTDSTSGFTKDMTTYSSHLYSALDQFLTIFPELRRAPLYIAGESYGGKYAPSLAMEIHKRKLASEIDLNLQGLIMGNAYIDPQAITHLTRTFYNFGLIDDAQKKIVEPLEESFRGDIAANRSVAAKSKWNYLVTALILLSYQRHAYNFLKDDMSVGKYSVLFARPEIRRAIHVGNINFRMVNLTVNSELAPEFLSSARPLMETLLEHYRVLAYCGQLDQMMACTMSSESYGRWRWSGAGEFHNATRYPFLHEGKVAGYHKSGGRLTEVVVRGAGHMVPMDAGGAAQALVAAFTRDIPISKPNFVIATDTLKSFIKNGTNSIYL</sequence>
<dbReference type="PRINTS" id="PR00724">
    <property type="entry name" value="CRBOXYPTASEC"/>
</dbReference>
<dbReference type="EC" id="3.4.16.-" evidence="7"/>
<keyword evidence="6" id="KW-0325">Glycoprotein</keyword>
<evidence type="ECO:0000256" key="5">
    <source>
        <dbReference type="ARBA" id="ARBA00022801"/>
    </source>
</evidence>
<evidence type="ECO:0000256" key="4">
    <source>
        <dbReference type="ARBA" id="ARBA00022729"/>
    </source>
</evidence>
<gene>
    <name evidence="8" type="primary">VCP</name>
    <name evidence="8" type="ORF">EVAR_93699_1</name>
</gene>
<dbReference type="PROSITE" id="PS00131">
    <property type="entry name" value="CARBOXYPEPT_SER_SER"/>
    <property type="match status" value="1"/>
</dbReference>
<evidence type="ECO:0000256" key="7">
    <source>
        <dbReference type="RuleBase" id="RU361156"/>
    </source>
</evidence>